<sequence>MPTCDDSAAWTYRTLRGYSDPPLHDVARLLDLAARWVEDVVADALRSEKVEQALTMREVRVLLVCRPAGTSIGELREREPLSRQGLHSVVRRLVDAGLLVRDWHDTTGDPIVRPTGSGARLARRLRIALSMALEDAGPGLHHGSRGLLEDLQTLVDDRPLHVAPPRPRRARRGPGGPNSRLRPAP</sequence>
<dbReference type="RefSeq" id="WP_154593266.1">
    <property type="nucleotide sequence ID" value="NZ_CP171001.1"/>
</dbReference>
<protein>
    <recommendedName>
        <fullName evidence="4">HTH marR-type domain-containing protein</fullName>
    </recommendedName>
</protein>
<evidence type="ECO:0008006" key="4">
    <source>
        <dbReference type="Google" id="ProtNLM"/>
    </source>
</evidence>
<dbReference type="InterPro" id="IPR036390">
    <property type="entry name" value="WH_DNA-bd_sf"/>
</dbReference>
<comment type="caution">
    <text evidence="2">The sequence shown here is derived from an EMBL/GenBank/DDBJ whole genome shotgun (WGS) entry which is preliminary data.</text>
</comment>
<gene>
    <name evidence="2" type="ORF">GGG17_08380</name>
</gene>
<dbReference type="InterPro" id="IPR036388">
    <property type="entry name" value="WH-like_DNA-bd_sf"/>
</dbReference>
<proteinExistence type="predicted"/>
<evidence type="ECO:0000256" key="1">
    <source>
        <dbReference type="SAM" id="MobiDB-lite"/>
    </source>
</evidence>
<keyword evidence="3" id="KW-1185">Reference proteome</keyword>
<evidence type="ECO:0000313" key="3">
    <source>
        <dbReference type="Proteomes" id="UP000431092"/>
    </source>
</evidence>
<dbReference type="SUPFAM" id="SSF46785">
    <property type="entry name" value="Winged helix' DNA-binding domain"/>
    <property type="match status" value="1"/>
</dbReference>
<accession>A0A6I3IYI9</accession>
<reference evidence="2 3" key="1">
    <citation type="submission" date="2019-11" db="EMBL/GenBank/DDBJ databases">
        <title>Whole genome sequencing identifies a novel species of the genus Arsenicicoccus isolated from human blood.</title>
        <authorList>
            <person name="Jeong J.H."/>
            <person name="Kweon O.J."/>
            <person name="Kim H.R."/>
            <person name="Kim T.-H."/>
            <person name="Ha S.-M."/>
            <person name="Lee M.-K."/>
        </authorList>
    </citation>
    <scope>NUCLEOTIDE SEQUENCE [LARGE SCALE GENOMIC DNA]</scope>
    <source>
        <strain evidence="2 3">MKL-02</strain>
    </source>
</reference>
<organism evidence="2 3">
    <name type="scientific">Arsenicicoccus cauae</name>
    <dbReference type="NCBI Taxonomy" id="2663847"/>
    <lineage>
        <taxon>Bacteria</taxon>
        <taxon>Bacillati</taxon>
        <taxon>Actinomycetota</taxon>
        <taxon>Actinomycetes</taxon>
        <taxon>Micrococcales</taxon>
        <taxon>Intrasporangiaceae</taxon>
        <taxon>Arsenicicoccus</taxon>
    </lineage>
</organism>
<evidence type="ECO:0000313" key="2">
    <source>
        <dbReference type="EMBL" id="MTB71986.1"/>
    </source>
</evidence>
<dbReference type="Proteomes" id="UP000431092">
    <property type="component" value="Unassembled WGS sequence"/>
</dbReference>
<dbReference type="EMBL" id="WLVL01000028">
    <property type="protein sequence ID" value="MTB71986.1"/>
    <property type="molecule type" value="Genomic_DNA"/>
</dbReference>
<dbReference type="AlphaFoldDB" id="A0A6I3IYI9"/>
<dbReference type="Gene3D" id="1.10.10.10">
    <property type="entry name" value="Winged helix-like DNA-binding domain superfamily/Winged helix DNA-binding domain"/>
    <property type="match status" value="1"/>
</dbReference>
<name>A0A6I3IYI9_9MICO</name>
<feature type="region of interest" description="Disordered" evidence="1">
    <location>
        <begin position="157"/>
        <end position="185"/>
    </location>
</feature>